<keyword evidence="11" id="KW-1185">Reference proteome</keyword>
<gene>
    <name evidence="10" type="ORF">ACFOMD_09690</name>
</gene>
<dbReference type="SUPFAM" id="SSF56954">
    <property type="entry name" value="Outer membrane efflux proteins (OEP)"/>
    <property type="match status" value="1"/>
</dbReference>
<evidence type="ECO:0000256" key="2">
    <source>
        <dbReference type="ARBA" id="ARBA00007613"/>
    </source>
</evidence>
<dbReference type="EMBL" id="JBHRXV010000008">
    <property type="protein sequence ID" value="MFC3712842.1"/>
    <property type="molecule type" value="Genomic_DNA"/>
</dbReference>
<accession>A0ABV7X9T7</accession>
<comment type="similarity">
    <text evidence="2">Belongs to the outer membrane factor (OMF) (TC 1.B.17) family.</text>
</comment>
<name>A0ABV7X9T7_9SPHN</name>
<evidence type="ECO:0000256" key="4">
    <source>
        <dbReference type="ARBA" id="ARBA00022452"/>
    </source>
</evidence>
<feature type="signal peptide" evidence="9">
    <location>
        <begin position="1"/>
        <end position="21"/>
    </location>
</feature>
<evidence type="ECO:0000313" key="11">
    <source>
        <dbReference type="Proteomes" id="UP001595615"/>
    </source>
</evidence>
<dbReference type="PANTHER" id="PTHR30026">
    <property type="entry name" value="OUTER MEMBRANE PROTEIN TOLC"/>
    <property type="match status" value="1"/>
</dbReference>
<keyword evidence="3" id="KW-0813">Transport</keyword>
<dbReference type="Gene3D" id="1.20.1600.10">
    <property type="entry name" value="Outer membrane efflux proteins (OEP)"/>
    <property type="match status" value="1"/>
</dbReference>
<dbReference type="InterPro" id="IPR051906">
    <property type="entry name" value="TolC-like"/>
</dbReference>
<keyword evidence="9" id="KW-0732">Signal</keyword>
<comment type="caution">
    <text evidence="10">The sequence shown here is derived from an EMBL/GenBank/DDBJ whole genome shotgun (WGS) entry which is preliminary data.</text>
</comment>
<dbReference type="Pfam" id="PF02321">
    <property type="entry name" value="OEP"/>
    <property type="match status" value="2"/>
</dbReference>
<protein>
    <submittedName>
        <fullName evidence="10">TolC family protein</fullName>
    </submittedName>
</protein>
<keyword evidence="4" id="KW-1134">Transmembrane beta strand</keyword>
<reference evidence="11" key="1">
    <citation type="journal article" date="2019" name="Int. J. Syst. Evol. Microbiol.">
        <title>The Global Catalogue of Microorganisms (GCM) 10K type strain sequencing project: providing services to taxonomists for standard genome sequencing and annotation.</title>
        <authorList>
            <consortium name="The Broad Institute Genomics Platform"/>
            <consortium name="The Broad Institute Genome Sequencing Center for Infectious Disease"/>
            <person name="Wu L."/>
            <person name="Ma J."/>
        </authorList>
    </citation>
    <scope>NUCLEOTIDE SEQUENCE [LARGE SCALE GENOMIC DNA]</scope>
    <source>
        <strain evidence="11">KCTC 42644</strain>
    </source>
</reference>
<evidence type="ECO:0000256" key="7">
    <source>
        <dbReference type="ARBA" id="ARBA00023237"/>
    </source>
</evidence>
<dbReference type="Proteomes" id="UP001595615">
    <property type="component" value="Unassembled WGS sequence"/>
</dbReference>
<keyword evidence="5" id="KW-0812">Transmembrane</keyword>
<evidence type="ECO:0000256" key="3">
    <source>
        <dbReference type="ARBA" id="ARBA00022448"/>
    </source>
</evidence>
<evidence type="ECO:0000256" key="1">
    <source>
        <dbReference type="ARBA" id="ARBA00004442"/>
    </source>
</evidence>
<comment type="subcellular location">
    <subcellularLocation>
        <location evidence="1">Cell outer membrane</location>
    </subcellularLocation>
</comment>
<organism evidence="10 11">
    <name type="scientific">Sphingoaurantiacus capsulatus</name>
    <dbReference type="NCBI Taxonomy" id="1771310"/>
    <lineage>
        <taxon>Bacteria</taxon>
        <taxon>Pseudomonadati</taxon>
        <taxon>Pseudomonadota</taxon>
        <taxon>Alphaproteobacteria</taxon>
        <taxon>Sphingomonadales</taxon>
        <taxon>Sphingosinicellaceae</taxon>
        <taxon>Sphingoaurantiacus</taxon>
    </lineage>
</organism>
<evidence type="ECO:0000256" key="6">
    <source>
        <dbReference type="ARBA" id="ARBA00023136"/>
    </source>
</evidence>
<feature type="region of interest" description="Disordered" evidence="8">
    <location>
        <begin position="260"/>
        <end position="281"/>
    </location>
</feature>
<dbReference type="PANTHER" id="PTHR30026:SF22">
    <property type="entry name" value="OUTER MEMBRANE EFFLUX PROTEIN"/>
    <property type="match status" value="1"/>
</dbReference>
<evidence type="ECO:0000313" key="10">
    <source>
        <dbReference type="EMBL" id="MFC3712842.1"/>
    </source>
</evidence>
<feature type="chain" id="PRO_5046438076" evidence="9">
    <location>
        <begin position="22"/>
        <end position="474"/>
    </location>
</feature>
<dbReference type="InterPro" id="IPR003423">
    <property type="entry name" value="OMP_efflux"/>
</dbReference>
<proteinExistence type="inferred from homology"/>
<evidence type="ECO:0000256" key="8">
    <source>
        <dbReference type="SAM" id="MobiDB-lite"/>
    </source>
</evidence>
<dbReference type="RefSeq" id="WP_380860521.1">
    <property type="nucleotide sequence ID" value="NZ_JBHRXV010000008.1"/>
</dbReference>
<keyword evidence="6" id="KW-0472">Membrane</keyword>
<evidence type="ECO:0000256" key="9">
    <source>
        <dbReference type="SAM" id="SignalP"/>
    </source>
</evidence>
<keyword evidence="7" id="KW-0998">Cell outer membrane</keyword>
<evidence type="ECO:0000256" key="5">
    <source>
        <dbReference type="ARBA" id="ARBA00022692"/>
    </source>
</evidence>
<sequence length="474" mass="51647">MKSSRTAAAVAALLLAAPAGAQVPIATLPGPSGQPQAIDPAKDPLLNFLKRADANAAFGPSVTRAIESHPSVLEAIAAQREARQVRAEIRAGRLPRVDVVLNGDYSIARNFEIDNDNIIERSRPRTRTDANISAEQLLLDFGATSRRVAAASARISAAEAEVRRVANDAGLRAVAAYYDVLAYQTLNDMGQAFIQRHRDILSDTRMRFEQGYGAGGDVARVESYLASAEGTVARFERQLASSRARYLEAFGEPAPARIVRPAPPESEAATAEDAAELSARAPEVTAAKAREASAEREWRAARSDRLPRITGVIDGTQYDVLDDGDDYDVRGRLVLRHNLFSGGQTSARANQALARYRQSEFAAERVVNEAGRDAGIAFEDVRVLEKQAATLERAYIANRRTRDLFVEQFKVSRGSLLDVLQAEQDYFEAATAYLQGSTELDVARHVLLDRTGELLDHFNLSFSFSDAQSLFGGR</sequence>